<sequence>MGKESAIIKEQQLQEGDDQMESLLTKIDLAKEDMTAVEKKIADYILSHSTLIPNMTTKELAQKTDVSEASIVRFARVVGIDSFKAFKLALVKDLAVTETTLTDFNVLQQKDTPYDSFQKVIHVNKAAIEACAEAMDKRELEHAVDLFARASRVIFYGVGGSSTAAIDAQYKFTKLGYAATTSPDFHYMLSLIPHLGKSDVFVAISTSGRTKDVLELVRFAKKKRVPVIAITNLDKSPLYREADVRLCTPNVESDFRIASIASRMTQLTIIDTLYMGLLHRKGEGLIDRYAEARDEMVKLRR</sequence>
<feature type="domain" description="SIS" evidence="6">
    <location>
        <begin position="143"/>
        <end position="283"/>
    </location>
</feature>
<dbReference type="PANTHER" id="PTHR30514:SF1">
    <property type="entry name" value="HTH-TYPE TRANSCRIPTIONAL REGULATOR HEXR-RELATED"/>
    <property type="match status" value="1"/>
</dbReference>
<dbReference type="InterPro" id="IPR047640">
    <property type="entry name" value="RpiR-like"/>
</dbReference>
<dbReference type="GO" id="GO:0003700">
    <property type="term" value="F:DNA-binding transcription factor activity"/>
    <property type="evidence" value="ECO:0007669"/>
    <property type="project" value="InterPro"/>
</dbReference>
<protein>
    <submittedName>
        <fullName evidence="7">Transcriptional regulator, RpiR family</fullName>
    </submittedName>
</protein>
<evidence type="ECO:0000256" key="3">
    <source>
        <dbReference type="ARBA" id="ARBA00023163"/>
    </source>
</evidence>
<dbReference type="AlphaFoldDB" id="C4KZ09"/>
<dbReference type="EMBL" id="CP001615">
    <property type="protein sequence ID" value="ACQ70322.1"/>
    <property type="molecule type" value="Genomic_DNA"/>
</dbReference>
<evidence type="ECO:0000313" key="8">
    <source>
        <dbReference type="Proteomes" id="UP000000716"/>
    </source>
</evidence>
<dbReference type="InterPro" id="IPR035472">
    <property type="entry name" value="RpiR-like_SIS"/>
</dbReference>
<dbReference type="InterPro" id="IPR036388">
    <property type="entry name" value="WH-like_DNA-bd_sf"/>
</dbReference>
<evidence type="ECO:0000256" key="4">
    <source>
        <dbReference type="SAM" id="Coils"/>
    </source>
</evidence>
<evidence type="ECO:0000313" key="7">
    <source>
        <dbReference type="EMBL" id="ACQ70322.1"/>
    </source>
</evidence>
<dbReference type="HOGENOM" id="CLU_055769_0_1_9"/>
<dbReference type="InterPro" id="IPR009057">
    <property type="entry name" value="Homeodomain-like_sf"/>
</dbReference>
<dbReference type="PANTHER" id="PTHR30514">
    <property type="entry name" value="GLUCOKINASE"/>
    <property type="match status" value="1"/>
</dbReference>
<name>C4KZ09_EXISA</name>
<dbReference type="GO" id="GO:0097367">
    <property type="term" value="F:carbohydrate derivative binding"/>
    <property type="evidence" value="ECO:0007669"/>
    <property type="project" value="InterPro"/>
</dbReference>
<dbReference type="SUPFAM" id="SSF46689">
    <property type="entry name" value="Homeodomain-like"/>
    <property type="match status" value="1"/>
</dbReference>
<dbReference type="STRING" id="360911.EAT1b_1395"/>
<dbReference type="InterPro" id="IPR000281">
    <property type="entry name" value="HTH_RpiR"/>
</dbReference>
<keyword evidence="2" id="KW-0238">DNA-binding</keyword>
<gene>
    <name evidence="7" type="ordered locus">EAT1b_1395</name>
</gene>
<dbReference type="GO" id="GO:0003677">
    <property type="term" value="F:DNA binding"/>
    <property type="evidence" value="ECO:0007669"/>
    <property type="project" value="UniProtKB-KW"/>
</dbReference>
<dbReference type="PROSITE" id="PS51464">
    <property type="entry name" value="SIS"/>
    <property type="match status" value="1"/>
</dbReference>
<dbReference type="Pfam" id="PF01418">
    <property type="entry name" value="HTH_6"/>
    <property type="match status" value="1"/>
</dbReference>
<accession>C4KZ09</accession>
<organism evidence="7 8">
    <name type="scientific">Exiguobacterium sp. (strain ATCC BAA-1283 / AT1b)</name>
    <dbReference type="NCBI Taxonomy" id="360911"/>
    <lineage>
        <taxon>Bacteria</taxon>
        <taxon>Bacillati</taxon>
        <taxon>Bacillota</taxon>
        <taxon>Bacilli</taxon>
        <taxon>Bacillales</taxon>
        <taxon>Bacillales Family XII. Incertae Sedis</taxon>
        <taxon>Exiguobacterium</taxon>
    </lineage>
</organism>
<keyword evidence="3" id="KW-0804">Transcription</keyword>
<evidence type="ECO:0000259" key="6">
    <source>
        <dbReference type="PROSITE" id="PS51464"/>
    </source>
</evidence>
<dbReference type="Pfam" id="PF01380">
    <property type="entry name" value="SIS"/>
    <property type="match status" value="1"/>
</dbReference>
<dbReference type="Gene3D" id="3.40.50.10490">
    <property type="entry name" value="Glucose-6-phosphate isomerase like protein, domain 1"/>
    <property type="match status" value="1"/>
</dbReference>
<keyword evidence="4" id="KW-0175">Coiled coil</keyword>
<evidence type="ECO:0000259" key="5">
    <source>
        <dbReference type="PROSITE" id="PS51071"/>
    </source>
</evidence>
<evidence type="ECO:0000256" key="1">
    <source>
        <dbReference type="ARBA" id="ARBA00023015"/>
    </source>
</evidence>
<dbReference type="Proteomes" id="UP000000716">
    <property type="component" value="Chromosome"/>
</dbReference>
<evidence type="ECO:0000256" key="2">
    <source>
        <dbReference type="ARBA" id="ARBA00023125"/>
    </source>
</evidence>
<dbReference type="PROSITE" id="PS51071">
    <property type="entry name" value="HTH_RPIR"/>
    <property type="match status" value="1"/>
</dbReference>
<dbReference type="CDD" id="cd05013">
    <property type="entry name" value="SIS_RpiR"/>
    <property type="match status" value="1"/>
</dbReference>
<keyword evidence="1" id="KW-0805">Transcription regulation</keyword>
<dbReference type="InterPro" id="IPR001347">
    <property type="entry name" value="SIS_dom"/>
</dbReference>
<feature type="coiled-coil region" evidence="4">
    <location>
        <begin position="13"/>
        <end position="40"/>
    </location>
</feature>
<reference evidence="7 8" key="1">
    <citation type="journal article" date="2011" name="J. Bacteriol.">
        <title>Complete genome sequence of the Thermophilic Bacterium Exiguobacterium sp. AT1b.</title>
        <authorList>
            <person name="Vishnivetskaya T.A."/>
            <person name="Lucas S."/>
            <person name="Copeland A."/>
            <person name="Lapidus A."/>
            <person name="Glavina Del Rio T."/>
            <person name="Dalin E."/>
            <person name="Tice H."/>
            <person name="Bruce D.C."/>
            <person name="Goodwin L.A."/>
            <person name="Pitluck S."/>
            <person name="Saunders E."/>
            <person name="Brettin T."/>
            <person name="Detter C."/>
            <person name="Han C."/>
            <person name="Larimer F."/>
            <person name="Land M.L."/>
            <person name="Hauser L.J."/>
            <person name="Kyrpides N.C."/>
            <person name="Ovchinnikova G."/>
            <person name="Kathariou S."/>
            <person name="Ramaley R.F."/>
            <person name="Rodrigues D.F."/>
            <person name="Hendrix C."/>
            <person name="Richardson P."/>
            <person name="Tiedje J.M."/>
        </authorList>
    </citation>
    <scope>NUCLEOTIDE SEQUENCE [LARGE SCALE GENOMIC DNA]</scope>
    <source>
        <strain evidence="8">ATCC BAA-1283 / AT1b</strain>
    </source>
</reference>
<dbReference type="KEGG" id="eat:EAT1b_1395"/>
<proteinExistence type="predicted"/>
<dbReference type="Gene3D" id="1.10.10.10">
    <property type="entry name" value="Winged helix-like DNA-binding domain superfamily/Winged helix DNA-binding domain"/>
    <property type="match status" value="1"/>
</dbReference>
<dbReference type="GO" id="GO:1901135">
    <property type="term" value="P:carbohydrate derivative metabolic process"/>
    <property type="evidence" value="ECO:0007669"/>
    <property type="project" value="InterPro"/>
</dbReference>
<keyword evidence="8" id="KW-1185">Reference proteome</keyword>
<dbReference type="eggNOG" id="COG1737">
    <property type="taxonomic scope" value="Bacteria"/>
</dbReference>
<feature type="domain" description="HTH rpiR-type" evidence="5">
    <location>
        <begin position="21"/>
        <end position="97"/>
    </location>
</feature>
<dbReference type="SUPFAM" id="SSF53697">
    <property type="entry name" value="SIS domain"/>
    <property type="match status" value="1"/>
</dbReference>
<dbReference type="InterPro" id="IPR046348">
    <property type="entry name" value="SIS_dom_sf"/>
</dbReference>